<sequence length="106" mass="12329">MQKLHIAISTEKIEETIQDYSQRFNAPPCLVIPGEYALWRTETLNISIRQDLTRSPGSLRHLGWEDPSATEFTMDTDVNGIVWERFTSLHQANEINETWPDTHYQP</sequence>
<evidence type="ECO:0000313" key="2">
    <source>
        <dbReference type="Proteomes" id="UP000504844"/>
    </source>
</evidence>
<dbReference type="KEGG" id="dee:HQN60_06625"/>
<proteinExistence type="predicted"/>
<dbReference type="EMBL" id="CP054143">
    <property type="protein sequence ID" value="QKJ66397.1"/>
    <property type="molecule type" value="Genomic_DNA"/>
</dbReference>
<organism evidence="1 2">
    <name type="scientific">Deefgea piscis</name>
    <dbReference type="NCBI Taxonomy" id="2739061"/>
    <lineage>
        <taxon>Bacteria</taxon>
        <taxon>Pseudomonadati</taxon>
        <taxon>Pseudomonadota</taxon>
        <taxon>Betaproteobacteria</taxon>
        <taxon>Neisseriales</taxon>
        <taxon>Chitinibacteraceae</taxon>
        <taxon>Deefgea</taxon>
    </lineage>
</organism>
<accession>A0A6M8SXG5</accession>
<dbReference type="Proteomes" id="UP000504844">
    <property type="component" value="Chromosome"/>
</dbReference>
<name>A0A6M8SXG5_9NEIS</name>
<reference evidence="1 2" key="1">
    <citation type="submission" date="2020-05" db="EMBL/GenBank/DDBJ databases">
        <title>Complete genome sequence of Deefgea sp. D17.</title>
        <authorList>
            <person name="Bae J.-W."/>
            <person name="Han J.E."/>
        </authorList>
    </citation>
    <scope>NUCLEOTIDE SEQUENCE [LARGE SCALE GENOMIC DNA]</scope>
    <source>
        <strain evidence="1 2">D17</strain>
    </source>
</reference>
<gene>
    <name evidence="1" type="ORF">HQN60_06625</name>
</gene>
<protein>
    <submittedName>
        <fullName evidence="1">Uncharacterized protein</fullName>
    </submittedName>
</protein>
<keyword evidence="2" id="KW-1185">Reference proteome</keyword>
<evidence type="ECO:0000313" key="1">
    <source>
        <dbReference type="EMBL" id="QKJ66397.1"/>
    </source>
</evidence>
<dbReference type="AlphaFoldDB" id="A0A6M8SXG5"/>
<dbReference type="RefSeq" id="WP_173532901.1">
    <property type="nucleotide sequence ID" value="NZ_CP054143.1"/>
</dbReference>